<keyword evidence="2" id="KW-1185">Reference proteome</keyword>
<name>A0A371I1H2_MUCPR</name>
<dbReference type="PANTHER" id="PTHR37610:SF97">
    <property type="entry name" value="RETROTRANSPOSON GAG DOMAIN-CONTAINING PROTEIN"/>
    <property type="match status" value="1"/>
</dbReference>
<evidence type="ECO:0000313" key="2">
    <source>
        <dbReference type="Proteomes" id="UP000257109"/>
    </source>
</evidence>
<feature type="non-terminal residue" evidence="1">
    <location>
        <position position="94"/>
    </location>
</feature>
<proteinExistence type="predicted"/>
<protein>
    <recommendedName>
        <fullName evidence="3">Retrotransposon gag domain-containing protein</fullName>
    </recommendedName>
</protein>
<dbReference type="AlphaFoldDB" id="A0A371I1H2"/>
<comment type="caution">
    <text evidence="1">The sequence shown here is derived from an EMBL/GenBank/DDBJ whole genome shotgun (WGS) entry which is preliminary data.</text>
</comment>
<dbReference type="EMBL" id="QJKJ01001188">
    <property type="protein sequence ID" value="RDY08888.1"/>
    <property type="molecule type" value="Genomic_DNA"/>
</dbReference>
<dbReference type="PANTHER" id="PTHR37610">
    <property type="entry name" value="CCHC-TYPE DOMAIN-CONTAINING PROTEIN"/>
    <property type="match status" value="1"/>
</dbReference>
<organism evidence="1 2">
    <name type="scientific">Mucuna pruriens</name>
    <name type="common">Velvet bean</name>
    <name type="synonym">Dolichos pruriens</name>
    <dbReference type="NCBI Taxonomy" id="157652"/>
    <lineage>
        <taxon>Eukaryota</taxon>
        <taxon>Viridiplantae</taxon>
        <taxon>Streptophyta</taxon>
        <taxon>Embryophyta</taxon>
        <taxon>Tracheophyta</taxon>
        <taxon>Spermatophyta</taxon>
        <taxon>Magnoliopsida</taxon>
        <taxon>eudicotyledons</taxon>
        <taxon>Gunneridae</taxon>
        <taxon>Pentapetalae</taxon>
        <taxon>rosids</taxon>
        <taxon>fabids</taxon>
        <taxon>Fabales</taxon>
        <taxon>Fabaceae</taxon>
        <taxon>Papilionoideae</taxon>
        <taxon>50 kb inversion clade</taxon>
        <taxon>NPAAA clade</taxon>
        <taxon>indigoferoid/millettioid clade</taxon>
        <taxon>Phaseoleae</taxon>
        <taxon>Mucuna</taxon>
    </lineage>
</organism>
<accession>A0A371I1H2</accession>
<dbReference type="Proteomes" id="UP000257109">
    <property type="component" value="Unassembled WGS sequence"/>
</dbReference>
<sequence>MIVTPMSGSNYQNRATSMRRALTTKNKFVFEYGSIEVSDEANPTYRTWEWCNTLPDLKERFSQGDLTQISTLLQQEIHSLKHGTLTMTEYFRHL</sequence>
<evidence type="ECO:0008006" key="3">
    <source>
        <dbReference type="Google" id="ProtNLM"/>
    </source>
</evidence>
<gene>
    <name evidence="1" type="ORF">CR513_06823</name>
</gene>
<evidence type="ECO:0000313" key="1">
    <source>
        <dbReference type="EMBL" id="RDY08888.1"/>
    </source>
</evidence>
<reference evidence="1" key="1">
    <citation type="submission" date="2018-05" db="EMBL/GenBank/DDBJ databases">
        <title>Draft genome of Mucuna pruriens seed.</title>
        <authorList>
            <person name="Nnadi N.E."/>
            <person name="Vos R."/>
            <person name="Hasami M.H."/>
            <person name="Devisetty U.K."/>
            <person name="Aguiy J.C."/>
        </authorList>
    </citation>
    <scope>NUCLEOTIDE SEQUENCE [LARGE SCALE GENOMIC DNA]</scope>
    <source>
        <strain evidence="1">JCA_2017</strain>
    </source>
</reference>